<reference evidence="2 3" key="1">
    <citation type="submission" date="2018-07" db="EMBL/GenBank/DDBJ databases">
        <title>Anaerosacharophilus polymeroproducens gen. nov. sp. nov., an anaerobic bacterium isolated from salt field.</title>
        <authorList>
            <person name="Kim W."/>
            <person name="Yang S.-H."/>
            <person name="Oh J."/>
            <person name="Lee J.-H."/>
            <person name="Kwon K.K."/>
        </authorList>
    </citation>
    <scope>NUCLEOTIDE SEQUENCE [LARGE SCALE GENOMIC DNA]</scope>
    <source>
        <strain evidence="2 3">MCWD5</strain>
    </source>
</reference>
<comment type="caution">
    <text evidence="2">The sequence shown here is derived from an EMBL/GenBank/DDBJ whole genome shotgun (WGS) entry which is preliminary data.</text>
</comment>
<dbReference type="AlphaFoldDB" id="A0A371ARS0"/>
<dbReference type="RefSeq" id="WP_115483351.1">
    <property type="nucleotide sequence ID" value="NZ_QRCT01000050.1"/>
</dbReference>
<sequence length="76" mass="8485">MSQNKNANQQYMEKHMKKSALLALFILMLIGGFLYIPTATVMNIKLSSGKKKLPIYCVETNEKKVALSFDAAWGAC</sequence>
<keyword evidence="3" id="KW-1185">Reference proteome</keyword>
<evidence type="ECO:0000313" key="2">
    <source>
        <dbReference type="EMBL" id="RDU22170.1"/>
    </source>
</evidence>
<proteinExistence type="predicted"/>
<evidence type="ECO:0000313" key="3">
    <source>
        <dbReference type="Proteomes" id="UP000255036"/>
    </source>
</evidence>
<keyword evidence="1" id="KW-0812">Transmembrane</keyword>
<dbReference type="EMBL" id="QRCT01000050">
    <property type="protein sequence ID" value="RDU22170.1"/>
    <property type="molecule type" value="Genomic_DNA"/>
</dbReference>
<protein>
    <submittedName>
        <fullName evidence="2">Uncharacterized protein</fullName>
    </submittedName>
</protein>
<keyword evidence="1" id="KW-0472">Membrane</keyword>
<organism evidence="2 3">
    <name type="scientific">Anaerosacchariphilus polymeriproducens</name>
    <dbReference type="NCBI Taxonomy" id="1812858"/>
    <lineage>
        <taxon>Bacteria</taxon>
        <taxon>Bacillati</taxon>
        <taxon>Bacillota</taxon>
        <taxon>Clostridia</taxon>
        <taxon>Lachnospirales</taxon>
        <taxon>Lachnospiraceae</taxon>
        <taxon>Anaerosacchariphilus</taxon>
    </lineage>
</organism>
<accession>A0A371ARS0</accession>
<dbReference type="Proteomes" id="UP000255036">
    <property type="component" value="Unassembled WGS sequence"/>
</dbReference>
<gene>
    <name evidence="2" type="ORF">DWV06_16705</name>
</gene>
<name>A0A371ARS0_9FIRM</name>
<feature type="transmembrane region" description="Helical" evidence="1">
    <location>
        <begin position="21"/>
        <end position="44"/>
    </location>
</feature>
<evidence type="ECO:0000256" key="1">
    <source>
        <dbReference type="SAM" id="Phobius"/>
    </source>
</evidence>
<keyword evidence="1" id="KW-1133">Transmembrane helix</keyword>
<dbReference type="OrthoDB" id="9806342at2"/>